<organism evidence="1 2">
    <name type="scientific">Pseudomonas poae</name>
    <dbReference type="NCBI Taxonomy" id="200451"/>
    <lineage>
        <taxon>Bacteria</taxon>
        <taxon>Pseudomonadati</taxon>
        <taxon>Pseudomonadota</taxon>
        <taxon>Gammaproteobacteria</taxon>
        <taxon>Pseudomonadales</taxon>
        <taxon>Pseudomonadaceae</taxon>
        <taxon>Pseudomonas</taxon>
    </lineage>
</organism>
<dbReference type="Proteomes" id="UP000181903">
    <property type="component" value="Chromosome I"/>
</dbReference>
<name>A0ABY0RFB4_9PSED</name>
<gene>
    <name evidence="1" type="ORF">SAMN04490208_1988</name>
</gene>
<dbReference type="EMBL" id="LT629706">
    <property type="protein sequence ID" value="SDN94265.1"/>
    <property type="molecule type" value="Genomic_DNA"/>
</dbReference>
<dbReference type="RefSeq" id="WP_015371389.1">
    <property type="nucleotide sequence ID" value="NZ_CP142150.1"/>
</dbReference>
<evidence type="ECO:0000313" key="2">
    <source>
        <dbReference type="Proteomes" id="UP000181903"/>
    </source>
</evidence>
<accession>A0ABY0RFB4</accession>
<protein>
    <submittedName>
        <fullName evidence="1">Uncharacterized protein</fullName>
    </submittedName>
</protein>
<sequence>MIGGMDGIGAIAKMMELAQGAEKLGQGGAQGGQAKQDPMKMLMEILSKAMGGAQGGGSGGAEGGQMDQEMLDKMMAGRQGMEAMMPESDNGRKIEV</sequence>
<keyword evidence="2" id="KW-1185">Reference proteome</keyword>
<reference evidence="1 2" key="1">
    <citation type="submission" date="2016-10" db="EMBL/GenBank/DDBJ databases">
        <authorList>
            <person name="Varghese N."/>
            <person name="Submissions S."/>
        </authorList>
    </citation>
    <scope>NUCLEOTIDE SEQUENCE [LARGE SCALE GENOMIC DNA]</scope>
    <source>
        <strain evidence="1 2">BS2776</strain>
    </source>
</reference>
<dbReference type="GeneID" id="45486581"/>
<evidence type="ECO:0000313" key="1">
    <source>
        <dbReference type="EMBL" id="SDN94265.1"/>
    </source>
</evidence>
<proteinExistence type="predicted"/>